<evidence type="ECO:0000256" key="2">
    <source>
        <dbReference type="SAM" id="SignalP"/>
    </source>
</evidence>
<accession>A0A3S0RGT5</accession>
<protein>
    <submittedName>
        <fullName evidence="3">VCBS repeat-containing protein</fullName>
    </submittedName>
</protein>
<feature type="signal peptide" evidence="2">
    <location>
        <begin position="1"/>
        <end position="20"/>
    </location>
</feature>
<name>A0A3S0RGT5_9GAMM</name>
<dbReference type="Proteomes" id="UP000267077">
    <property type="component" value="Unassembled WGS sequence"/>
</dbReference>
<dbReference type="OrthoDB" id="5938925at2"/>
<evidence type="ECO:0000313" key="3">
    <source>
        <dbReference type="EMBL" id="RUL67105.1"/>
    </source>
</evidence>
<proteinExistence type="predicted"/>
<evidence type="ECO:0000313" key="4">
    <source>
        <dbReference type="Proteomes" id="UP000267077"/>
    </source>
</evidence>
<sequence>MRFSHYVGSALVLCLMGSLAATEVRGQSGPVLSSSPVVSFNTLPVLQPTTPIPGSSHIPDDFNGDGTSDLLWFNPTLSQVGYWTMNANVAANVGGSTVTRTGVSTFNVTTGYFVGAVGDFNGDGYADLVFTSPNHDLWLWTNNQHGGWTSTKIGNAAYPSQWQLIGAGDVDGDGHDDLLWLDPSECKFGYWTMNGATVTSTHTINVACGYYPVSVGYYSPSNRLSILWTSPANDLYIWDSTASGFKSYNLTPYVSYNLTLTGTWAMGGGTAGADMFIESYGGPQPQYACAQYSRIFDVNGNQTDVVKDSFCDGGVNGQPGVGAYLIQNNNSGTTGFYGLDQSSDTISTEGLVSTQAPFFYSFNSWTFPAGWYLVGAPAYGIAASLSLPPDMQP</sequence>
<keyword evidence="4" id="KW-1185">Reference proteome</keyword>
<reference evidence="3 4" key="1">
    <citation type="submission" date="2018-12" db="EMBL/GenBank/DDBJ databases">
        <title>Dyella dinghuensis sp. nov. DHOA06 and Dyella choica sp. nov. 4M-K27, isolated from forest soil.</title>
        <authorList>
            <person name="Qiu L.-H."/>
            <person name="Gao Z.-H."/>
        </authorList>
    </citation>
    <scope>NUCLEOTIDE SEQUENCE [LARGE SCALE GENOMIC DNA]</scope>
    <source>
        <strain evidence="3 4">DHOA06</strain>
    </source>
</reference>
<dbReference type="PANTHER" id="PTHR46580">
    <property type="entry name" value="SENSOR KINASE-RELATED"/>
    <property type="match status" value="1"/>
</dbReference>
<keyword evidence="1 2" id="KW-0732">Signal</keyword>
<evidence type="ECO:0000256" key="1">
    <source>
        <dbReference type="ARBA" id="ARBA00022729"/>
    </source>
</evidence>
<gene>
    <name evidence="3" type="ORF">EKH79_00420</name>
</gene>
<dbReference type="AlphaFoldDB" id="A0A3S0RGT5"/>
<dbReference type="EMBL" id="RYZR01000001">
    <property type="protein sequence ID" value="RUL67105.1"/>
    <property type="molecule type" value="Genomic_DNA"/>
</dbReference>
<dbReference type="InterPro" id="IPR013517">
    <property type="entry name" value="FG-GAP"/>
</dbReference>
<dbReference type="Gene3D" id="2.130.10.130">
    <property type="entry name" value="Integrin alpha, N-terminal"/>
    <property type="match status" value="1"/>
</dbReference>
<dbReference type="SUPFAM" id="SSF69318">
    <property type="entry name" value="Integrin alpha N-terminal domain"/>
    <property type="match status" value="1"/>
</dbReference>
<feature type="chain" id="PRO_5018550407" evidence="2">
    <location>
        <begin position="21"/>
        <end position="393"/>
    </location>
</feature>
<organism evidence="3 4">
    <name type="scientific">Dyella dinghuensis</name>
    <dbReference type="NCBI Taxonomy" id="1920169"/>
    <lineage>
        <taxon>Bacteria</taxon>
        <taxon>Pseudomonadati</taxon>
        <taxon>Pseudomonadota</taxon>
        <taxon>Gammaproteobacteria</taxon>
        <taxon>Lysobacterales</taxon>
        <taxon>Rhodanobacteraceae</taxon>
        <taxon>Dyella</taxon>
    </lineage>
</organism>
<dbReference type="RefSeq" id="WP_126671816.1">
    <property type="nucleotide sequence ID" value="NZ_RYZR01000001.1"/>
</dbReference>
<dbReference type="PANTHER" id="PTHR46580:SF2">
    <property type="entry name" value="MAM DOMAIN-CONTAINING PROTEIN"/>
    <property type="match status" value="1"/>
</dbReference>
<dbReference type="InterPro" id="IPR028994">
    <property type="entry name" value="Integrin_alpha_N"/>
</dbReference>
<dbReference type="Pfam" id="PF13517">
    <property type="entry name" value="FG-GAP_3"/>
    <property type="match status" value="1"/>
</dbReference>
<comment type="caution">
    <text evidence="3">The sequence shown here is derived from an EMBL/GenBank/DDBJ whole genome shotgun (WGS) entry which is preliminary data.</text>
</comment>